<organism evidence="2">
    <name type="scientific">freshwater metagenome</name>
    <dbReference type="NCBI Taxonomy" id="449393"/>
    <lineage>
        <taxon>unclassified sequences</taxon>
        <taxon>metagenomes</taxon>
        <taxon>ecological metagenomes</taxon>
    </lineage>
</organism>
<dbReference type="Pfam" id="PF14023">
    <property type="entry name" value="Bestrophin-like"/>
    <property type="match status" value="1"/>
</dbReference>
<feature type="transmembrane region" description="Helical" evidence="1">
    <location>
        <begin position="214"/>
        <end position="238"/>
    </location>
</feature>
<accession>A0A6J6LQM9</accession>
<evidence type="ECO:0000313" key="2">
    <source>
        <dbReference type="EMBL" id="CAB4662844.1"/>
    </source>
</evidence>
<protein>
    <submittedName>
        <fullName evidence="2">Unannotated protein</fullName>
    </submittedName>
</protein>
<dbReference type="AlphaFoldDB" id="A0A6J6LQM9"/>
<sequence length="278" mass="29281">MLTPFMLPLLGLIVTFGLGWLGAMRMAKLETARGMIDKREGSLVADGAQGVLGFIGGASAFLIGVLMLASVGHFNATSEVANEEAIAYSAAFQNSVALPDPARQIVQRDLVCLMRSVSTDSWHAATTGDLTGDRNSNAWRAKTVSDLGTFAVASGGSSDALDAVASEVRDAAKLGQKRLLSGESTLPLALWALLYLSLLVLTFLMTLMMRSYPLLLALCIGATFTVSAGMICVLVAFAEPFDTDTGVYISPQALEAVLISSQESQPGAAWDPCERLSP</sequence>
<reference evidence="2" key="1">
    <citation type="submission" date="2020-05" db="EMBL/GenBank/DDBJ databases">
        <authorList>
            <person name="Chiriac C."/>
            <person name="Salcher M."/>
            <person name="Ghai R."/>
            <person name="Kavagutti S V."/>
        </authorList>
    </citation>
    <scope>NUCLEOTIDE SEQUENCE</scope>
</reference>
<feature type="transmembrane region" description="Helical" evidence="1">
    <location>
        <begin position="6"/>
        <end position="23"/>
    </location>
</feature>
<gene>
    <name evidence="2" type="ORF">UFOPK2310_00171</name>
</gene>
<feature type="transmembrane region" description="Helical" evidence="1">
    <location>
        <begin position="188"/>
        <end position="207"/>
    </location>
</feature>
<keyword evidence="1" id="KW-1133">Transmembrane helix</keyword>
<dbReference type="EMBL" id="CAEZWW010000010">
    <property type="protein sequence ID" value="CAB4662844.1"/>
    <property type="molecule type" value="Genomic_DNA"/>
</dbReference>
<evidence type="ECO:0000256" key="1">
    <source>
        <dbReference type="SAM" id="Phobius"/>
    </source>
</evidence>
<keyword evidence="1" id="KW-0472">Membrane</keyword>
<name>A0A6J6LQM9_9ZZZZ</name>
<keyword evidence="1" id="KW-0812">Transmembrane</keyword>
<dbReference type="InterPro" id="IPR025333">
    <property type="entry name" value="DUF4239"/>
</dbReference>
<feature type="transmembrane region" description="Helical" evidence="1">
    <location>
        <begin position="43"/>
        <end position="69"/>
    </location>
</feature>
<proteinExistence type="predicted"/>